<dbReference type="InterPro" id="IPR001466">
    <property type="entry name" value="Beta-lactam-related"/>
</dbReference>
<dbReference type="AlphaFoldDB" id="A0A2T6C3H6"/>
<evidence type="ECO:0000259" key="1">
    <source>
        <dbReference type="Pfam" id="PF00144"/>
    </source>
</evidence>
<dbReference type="Gene3D" id="3.40.710.10">
    <property type="entry name" value="DD-peptidase/beta-lactamase superfamily"/>
    <property type="match status" value="1"/>
</dbReference>
<dbReference type="SUPFAM" id="SSF56601">
    <property type="entry name" value="beta-lactamase/transpeptidase-like"/>
    <property type="match status" value="1"/>
</dbReference>
<dbReference type="RefSeq" id="WP_108113862.1">
    <property type="nucleotide sequence ID" value="NZ_QBKT01000002.1"/>
</dbReference>
<dbReference type="Proteomes" id="UP000244090">
    <property type="component" value="Unassembled WGS sequence"/>
</dbReference>
<protein>
    <submittedName>
        <fullName evidence="2">CubicO group peptidase (Beta-lactamase class C family)</fullName>
    </submittedName>
</protein>
<gene>
    <name evidence="2" type="ORF">C8N46_102282</name>
</gene>
<organism evidence="2 3">
    <name type="scientific">Kordia periserrulae</name>
    <dbReference type="NCBI Taxonomy" id="701523"/>
    <lineage>
        <taxon>Bacteria</taxon>
        <taxon>Pseudomonadati</taxon>
        <taxon>Bacteroidota</taxon>
        <taxon>Flavobacteriia</taxon>
        <taxon>Flavobacteriales</taxon>
        <taxon>Flavobacteriaceae</taxon>
        <taxon>Kordia</taxon>
    </lineage>
</organism>
<name>A0A2T6C3H6_9FLAO</name>
<comment type="caution">
    <text evidence="2">The sequence shown here is derived from an EMBL/GenBank/DDBJ whole genome shotgun (WGS) entry which is preliminary data.</text>
</comment>
<keyword evidence="3" id="KW-1185">Reference proteome</keyword>
<dbReference type="InterPro" id="IPR050491">
    <property type="entry name" value="AmpC-like"/>
</dbReference>
<dbReference type="Pfam" id="PF00144">
    <property type="entry name" value="Beta-lactamase"/>
    <property type="match status" value="1"/>
</dbReference>
<dbReference type="PANTHER" id="PTHR46825">
    <property type="entry name" value="D-ALANYL-D-ALANINE-CARBOXYPEPTIDASE/ENDOPEPTIDASE AMPH"/>
    <property type="match status" value="1"/>
</dbReference>
<sequence>MKFKKIHIIRILLLTGTFISLWFVPWPIVTAWIQPLPKTVQAQVDKVADYGFDGIIVYVYTKGKAPVWYTAGWHDSKEKIPARPDALFKIASISKLYDAVAITKLVSSKRVSLDGTLAMYFPEYTNRIANADKITLRMLVQHRSGIPNVTDTPNFWGNPPNSSEEALERIFDLPADFAPDTSYAYSNTNYILISELIQKVTGNHKFQYMKDTFLTPLGLYNTYGSIHEIDMKNLMSGYHVGVEEDLKTTDYGAMVASAEDVGTFLRALNDGSIFNKEERKIYASIYVYNHTGLMPGYQSIAHYHPDIDTVVIQFINTTDFRGYNWNLSEVMYNRIVAIIEKQL</sequence>
<dbReference type="EMBL" id="QBKT01000002">
    <property type="protein sequence ID" value="PTX62882.1"/>
    <property type="molecule type" value="Genomic_DNA"/>
</dbReference>
<evidence type="ECO:0000313" key="2">
    <source>
        <dbReference type="EMBL" id="PTX62882.1"/>
    </source>
</evidence>
<proteinExistence type="predicted"/>
<dbReference type="OrthoDB" id="9793489at2"/>
<dbReference type="InterPro" id="IPR012338">
    <property type="entry name" value="Beta-lactam/transpept-like"/>
</dbReference>
<accession>A0A2T6C3H6</accession>
<evidence type="ECO:0000313" key="3">
    <source>
        <dbReference type="Proteomes" id="UP000244090"/>
    </source>
</evidence>
<reference evidence="2 3" key="1">
    <citation type="submission" date="2018-04" db="EMBL/GenBank/DDBJ databases">
        <title>Genomic Encyclopedia of Archaeal and Bacterial Type Strains, Phase II (KMG-II): from individual species to whole genera.</title>
        <authorList>
            <person name="Goeker M."/>
        </authorList>
    </citation>
    <scope>NUCLEOTIDE SEQUENCE [LARGE SCALE GENOMIC DNA]</scope>
    <source>
        <strain evidence="2 3">DSM 25731</strain>
    </source>
</reference>
<dbReference type="PANTHER" id="PTHR46825:SF7">
    <property type="entry name" value="D-ALANYL-D-ALANINE CARBOXYPEPTIDASE"/>
    <property type="match status" value="1"/>
</dbReference>
<feature type="domain" description="Beta-lactamase-related" evidence="1">
    <location>
        <begin position="46"/>
        <end position="280"/>
    </location>
</feature>